<organism evidence="3 6">
    <name type="scientific">Didymodactylos carnosus</name>
    <dbReference type="NCBI Taxonomy" id="1234261"/>
    <lineage>
        <taxon>Eukaryota</taxon>
        <taxon>Metazoa</taxon>
        <taxon>Spiralia</taxon>
        <taxon>Gnathifera</taxon>
        <taxon>Rotifera</taxon>
        <taxon>Eurotatoria</taxon>
        <taxon>Bdelloidea</taxon>
        <taxon>Philodinida</taxon>
        <taxon>Philodinidae</taxon>
        <taxon>Didymodactylos</taxon>
    </lineage>
</organism>
<dbReference type="EMBL" id="CAJNOQ010020072">
    <property type="protein sequence ID" value="CAF1462410.1"/>
    <property type="molecule type" value="Genomic_DNA"/>
</dbReference>
<dbReference type="Proteomes" id="UP000677228">
    <property type="component" value="Unassembled WGS sequence"/>
</dbReference>
<dbReference type="EMBL" id="CAJOBA010008454">
    <property type="protein sequence ID" value="CAF3828952.1"/>
    <property type="molecule type" value="Genomic_DNA"/>
</dbReference>
<dbReference type="Proteomes" id="UP000681722">
    <property type="component" value="Unassembled WGS sequence"/>
</dbReference>
<accession>A0A815QH76</accession>
<evidence type="ECO:0000313" key="3">
    <source>
        <dbReference type="EMBL" id="CAF1462410.1"/>
    </source>
</evidence>
<dbReference type="Proteomes" id="UP000682733">
    <property type="component" value="Unassembled WGS sequence"/>
</dbReference>
<proteinExistence type="predicted"/>
<evidence type="ECO:0000313" key="6">
    <source>
        <dbReference type="Proteomes" id="UP000663829"/>
    </source>
</evidence>
<gene>
    <name evidence="3" type="ORF">GPM918_LOCUS35137</name>
    <name evidence="2" type="ORF">OVA965_LOCUS17546</name>
    <name evidence="5" type="ORF">SRO942_LOCUS35851</name>
    <name evidence="4" type="ORF">TMI583_LOCUS17556</name>
</gene>
<dbReference type="EMBL" id="CAJOBC010085530">
    <property type="protein sequence ID" value="CAF4332355.1"/>
    <property type="molecule type" value="Genomic_DNA"/>
</dbReference>
<reference evidence="3" key="1">
    <citation type="submission" date="2021-02" db="EMBL/GenBank/DDBJ databases">
        <authorList>
            <person name="Nowell W R."/>
        </authorList>
    </citation>
    <scope>NUCLEOTIDE SEQUENCE</scope>
</reference>
<evidence type="ECO:0000313" key="2">
    <source>
        <dbReference type="EMBL" id="CAF1063671.1"/>
    </source>
</evidence>
<keyword evidence="1" id="KW-1133">Transmembrane helix</keyword>
<dbReference type="AlphaFoldDB" id="A0A815QH76"/>
<evidence type="ECO:0000256" key="1">
    <source>
        <dbReference type="SAM" id="Phobius"/>
    </source>
</evidence>
<comment type="caution">
    <text evidence="3">The sequence shown here is derived from an EMBL/GenBank/DDBJ whole genome shotgun (WGS) entry which is preliminary data.</text>
</comment>
<keyword evidence="1" id="KW-0472">Membrane</keyword>
<sequence>MSTFPMHSFTSCVQSEVPSVDHLTSFTSNGPRHRSYIVNHDTHSNKSVDVEDQEPKKPWSLCSLTLNEWLTLLCAALLPVAIAVYGVIQANEDQKIAEANRNTDLNLAEDRRVYDLNVASNMRQQTVYDQYISFMFELEKNGFLGPEKNPWAYANARFRSAFQELDSLRRSWTLEFLRQQRLIGVVDQLFNPQQKRAEDKDNTRSIAEHVIKLNGLKLENIDLR</sequence>
<protein>
    <submittedName>
        <fullName evidence="3">Uncharacterized protein</fullName>
    </submittedName>
</protein>
<feature type="transmembrane region" description="Helical" evidence="1">
    <location>
        <begin position="69"/>
        <end position="88"/>
    </location>
</feature>
<keyword evidence="6" id="KW-1185">Reference proteome</keyword>
<evidence type="ECO:0000313" key="4">
    <source>
        <dbReference type="EMBL" id="CAF3828952.1"/>
    </source>
</evidence>
<evidence type="ECO:0000313" key="5">
    <source>
        <dbReference type="EMBL" id="CAF4332355.1"/>
    </source>
</evidence>
<name>A0A815QH76_9BILA</name>
<keyword evidence="1" id="KW-0812">Transmembrane</keyword>
<dbReference type="Proteomes" id="UP000663829">
    <property type="component" value="Unassembled WGS sequence"/>
</dbReference>
<dbReference type="EMBL" id="CAJNOK010008440">
    <property type="protein sequence ID" value="CAF1063671.1"/>
    <property type="molecule type" value="Genomic_DNA"/>
</dbReference>